<organism evidence="2 3">
    <name type="scientific">Pseudoalteromonas xiamenensis</name>
    <dbReference type="NCBI Taxonomy" id="882626"/>
    <lineage>
        <taxon>Bacteria</taxon>
        <taxon>Pseudomonadati</taxon>
        <taxon>Pseudomonadota</taxon>
        <taxon>Gammaproteobacteria</taxon>
        <taxon>Alteromonadales</taxon>
        <taxon>Pseudoalteromonadaceae</taxon>
        <taxon>Pseudoalteromonas</taxon>
    </lineage>
</organism>
<dbReference type="Pfam" id="PF13424">
    <property type="entry name" value="TPR_12"/>
    <property type="match status" value="1"/>
</dbReference>
<dbReference type="EMBL" id="CP072135">
    <property type="protein sequence ID" value="QTH73063.1"/>
    <property type="molecule type" value="Genomic_DNA"/>
</dbReference>
<keyword evidence="3" id="KW-1185">Reference proteome</keyword>
<protein>
    <submittedName>
        <fullName evidence="2">Tetratricopeptide repeat protein</fullName>
    </submittedName>
</protein>
<geneLocation type="plasmid" evidence="2 3">
    <name>unnamed5</name>
</geneLocation>
<evidence type="ECO:0000256" key="1">
    <source>
        <dbReference type="PROSITE-ProRule" id="PRU00339"/>
    </source>
</evidence>
<dbReference type="Proteomes" id="UP000664904">
    <property type="component" value="Plasmid unnamed5"/>
</dbReference>
<keyword evidence="2" id="KW-0614">Plasmid</keyword>
<name>A0A975DJN2_9GAMM</name>
<evidence type="ECO:0000313" key="2">
    <source>
        <dbReference type="EMBL" id="QTH73063.1"/>
    </source>
</evidence>
<dbReference type="InterPro" id="IPR011990">
    <property type="entry name" value="TPR-like_helical_dom_sf"/>
</dbReference>
<dbReference type="RefSeq" id="WP_208844682.1">
    <property type="nucleotide sequence ID" value="NZ_CP072135.1"/>
</dbReference>
<reference evidence="2" key="1">
    <citation type="submission" date="2021-03" db="EMBL/GenBank/DDBJ databases">
        <title>Complete Genome of Pseudoalteromonas xiamenensis STKMTI.2, a new potential marine bacterium producing anti-Vibrio compounds.</title>
        <authorList>
            <person name="Handayani D.P."/>
            <person name="Isnansetyo A."/>
            <person name="Istiqomah I."/>
            <person name="Jumina J."/>
        </authorList>
    </citation>
    <scope>NUCLEOTIDE SEQUENCE</scope>
    <source>
        <strain evidence="2">STKMTI.2</strain>
        <plasmid evidence="2">unnamed5</plasmid>
    </source>
</reference>
<keyword evidence="1" id="KW-0802">TPR repeat</keyword>
<sequence length="344" mass="39583">MRNYRCFMVALILLLICDLAESQEDRSASDILREAEDYLNVLPSRSYELLHSDVDLSTFQASQLFRWYIAKMRAAVSTNNLIDVELDIELLFKLKHEDYFKENAWDVFRITGIVLRKLGFWNESKLSFECALYLTQTDKEKLGILISLGILERHLDQDEMAKIHYKKAGEIAAKLKNERALASVYNNLGTLELDQGNIEKAEEYYRSALVAFQDTNKRSGNITAGTNLLLIFAIQKNTLNFQRLFSPINTFVENYPDESKKALMYWLSSADKQNQGAAIDAETKKQLTKSFEQLESIKMKILINKYLAPRFGMVFIVPEQPEVTPKKSLAWLSELPSCFQLKAK</sequence>
<dbReference type="Gene3D" id="1.25.40.10">
    <property type="entry name" value="Tetratricopeptide repeat domain"/>
    <property type="match status" value="1"/>
</dbReference>
<dbReference type="AlphaFoldDB" id="A0A975DJN2"/>
<dbReference type="SMART" id="SM00028">
    <property type="entry name" value="TPR"/>
    <property type="match status" value="2"/>
</dbReference>
<evidence type="ECO:0000313" key="3">
    <source>
        <dbReference type="Proteomes" id="UP000664904"/>
    </source>
</evidence>
<gene>
    <name evidence="2" type="ORF">J5O05_19805</name>
</gene>
<dbReference type="PROSITE" id="PS50005">
    <property type="entry name" value="TPR"/>
    <property type="match status" value="1"/>
</dbReference>
<accession>A0A975DJN2</accession>
<dbReference type="KEGG" id="pxi:J5O05_19805"/>
<dbReference type="SUPFAM" id="SSF48452">
    <property type="entry name" value="TPR-like"/>
    <property type="match status" value="1"/>
</dbReference>
<dbReference type="InterPro" id="IPR019734">
    <property type="entry name" value="TPR_rpt"/>
</dbReference>
<feature type="repeat" description="TPR" evidence="1">
    <location>
        <begin position="182"/>
        <end position="215"/>
    </location>
</feature>
<proteinExistence type="predicted"/>